<accession>A0ABR1X5M6</accession>
<evidence type="ECO:0000313" key="3">
    <source>
        <dbReference type="Proteomes" id="UP001480595"/>
    </source>
</evidence>
<feature type="region of interest" description="Disordered" evidence="1">
    <location>
        <begin position="47"/>
        <end position="74"/>
    </location>
</feature>
<feature type="compositionally biased region" description="Polar residues" evidence="1">
    <location>
        <begin position="62"/>
        <end position="74"/>
    </location>
</feature>
<proteinExistence type="predicted"/>
<comment type="caution">
    <text evidence="2">The sequence shown here is derived from an EMBL/GenBank/DDBJ whole genome shotgun (WGS) entry which is preliminary data.</text>
</comment>
<organism evidence="2 3">
    <name type="scientific">Apiospora phragmitis</name>
    <dbReference type="NCBI Taxonomy" id="2905665"/>
    <lineage>
        <taxon>Eukaryota</taxon>
        <taxon>Fungi</taxon>
        <taxon>Dikarya</taxon>
        <taxon>Ascomycota</taxon>
        <taxon>Pezizomycotina</taxon>
        <taxon>Sordariomycetes</taxon>
        <taxon>Xylariomycetidae</taxon>
        <taxon>Amphisphaeriales</taxon>
        <taxon>Apiosporaceae</taxon>
        <taxon>Apiospora</taxon>
    </lineage>
</organism>
<dbReference type="GeneID" id="92084636"/>
<evidence type="ECO:0000256" key="1">
    <source>
        <dbReference type="SAM" id="MobiDB-lite"/>
    </source>
</evidence>
<reference evidence="2 3" key="1">
    <citation type="submission" date="2023-01" db="EMBL/GenBank/DDBJ databases">
        <title>Analysis of 21 Apiospora genomes using comparative genomics revels a genus with tremendous synthesis potential of carbohydrate active enzymes and secondary metabolites.</title>
        <authorList>
            <person name="Sorensen T."/>
        </authorList>
    </citation>
    <scope>NUCLEOTIDE SEQUENCE [LARGE SCALE GENOMIC DNA]</scope>
    <source>
        <strain evidence="2 3">CBS 135458</strain>
    </source>
</reference>
<evidence type="ECO:0000313" key="2">
    <source>
        <dbReference type="EMBL" id="KAK8090659.1"/>
    </source>
</evidence>
<feature type="region of interest" description="Disordered" evidence="1">
    <location>
        <begin position="1"/>
        <end position="34"/>
    </location>
</feature>
<name>A0ABR1X5M6_9PEZI</name>
<feature type="compositionally biased region" description="Basic and acidic residues" evidence="1">
    <location>
        <begin position="1"/>
        <end position="13"/>
    </location>
</feature>
<sequence length="74" mass="8073">MCKRSTSNDDVAKHATNGWRGGSDPDPSQQVPRRVCRLISGSSMRLSTADLARAPSYPAPTGEQQSWIDAQQSR</sequence>
<dbReference type="RefSeq" id="XP_066722205.1">
    <property type="nucleotide sequence ID" value="XM_066851573.1"/>
</dbReference>
<protein>
    <submittedName>
        <fullName evidence="2">Uncharacterized protein</fullName>
    </submittedName>
</protein>
<gene>
    <name evidence="2" type="ORF">PG994_000164</name>
</gene>
<keyword evidence="3" id="KW-1185">Reference proteome</keyword>
<dbReference type="EMBL" id="JAQQWL010000001">
    <property type="protein sequence ID" value="KAK8090659.1"/>
    <property type="molecule type" value="Genomic_DNA"/>
</dbReference>
<dbReference type="Proteomes" id="UP001480595">
    <property type="component" value="Unassembled WGS sequence"/>
</dbReference>